<name>T1K3N7_TETUR</name>
<dbReference type="AlphaFoldDB" id="T1K3N7"/>
<accession>T1K3N7</accession>
<evidence type="ECO:0000313" key="1">
    <source>
        <dbReference type="EnsemblMetazoa" id="tetur04g09370.1"/>
    </source>
</evidence>
<reference evidence="1" key="2">
    <citation type="submission" date="2015-06" db="UniProtKB">
        <authorList>
            <consortium name="EnsemblMetazoa"/>
        </authorList>
    </citation>
    <scope>IDENTIFICATION</scope>
</reference>
<dbReference type="EnsemblMetazoa" id="tetur04g09370.1">
    <property type="protein sequence ID" value="tetur04g09370.1"/>
    <property type="gene ID" value="tetur04g09370"/>
</dbReference>
<sequence>MAFKPNFNDVLNTECDLCFWFVKSAALK</sequence>
<protein>
    <submittedName>
        <fullName evidence="1">Uncharacterized protein</fullName>
    </submittedName>
</protein>
<proteinExistence type="predicted"/>
<keyword evidence="2" id="KW-1185">Reference proteome</keyword>
<dbReference type="Proteomes" id="UP000015104">
    <property type="component" value="Unassembled WGS sequence"/>
</dbReference>
<dbReference type="EMBL" id="CAEY01001385">
    <property type="status" value="NOT_ANNOTATED_CDS"/>
    <property type="molecule type" value="Genomic_DNA"/>
</dbReference>
<dbReference type="HOGENOM" id="CLU_3413348_0_0_1"/>
<reference evidence="2" key="1">
    <citation type="submission" date="2011-08" db="EMBL/GenBank/DDBJ databases">
        <authorList>
            <person name="Rombauts S."/>
        </authorList>
    </citation>
    <scope>NUCLEOTIDE SEQUENCE</scope>
    <source>
        <strain evidence="2">London</strain>
    </source>
</reference>
<organism evidence="1 2">
    <name type="scientific">Tetranychus urticae</name>
    <name type="common">Two-spotted spider mite</name>
    <dbReference type="NCBI Taxonomy" id="32264"/>
    <lineage>
        <taxon>Eukaryota</taxon>
        <taxon>Metazoa</taxon>
        <taxon>Ecdysozoa</taxon>
        <taxon>Arthropoda</taxon>
        <taxon>Chelicerata</taxon>
        <taxon>Arachnida</taxon>
        <taxon>Acari</taxon>
        <taxon>Acariformes</taxon>
        <taxon>Trombidiformes</taxon>
        <taxon>Prostigmata</taxon>
        <taxon>Eleutherengona</taxon>
        <taxon>Raphignathae</taxon>
        <taxon>Tetranychoidea</taxon>
        <taxon>Tetranychidae</taxon>
        <taxon>Tetranychus</taxon>
    </lineage>
</organism>
<evidence type="ECO:0000313" key="2">
    <source>
        <dbReference type="Proteomes" id="UP000015104"/>
    </source>
</evidence>